<keyword evidence="5" id="KW-0521">NADP</keyword>
<dbReference type="Pfam" id="PF01262">
    <property type="entry name" value="AlaDh_PNT_C"/>
    <property type="match status" value="1"/>
</dbReference>
<dbReference type="InterPro" id="IPR036291">
    <property type="entry name" value="NAD(P)-bd_dom_sf"/>
</dbReference>
<evidence type="ECO:0000259" key="13">
    <source>
        <dbReference type="SMART" id="SM01003"/>
    </source>
</evidence>
<protein>
    <recommendedName>
        <fullName evidence="9">NAD(P) transhydrogenase subunit alpha part 1</fullName>
        <ecNumber evidence="3">7.1.1.1</ecNumber>
    </recommendedName>
    <alternativeName>
        <fullName evidence="11">Nicotinamide nucleotide transhydrogenase subunit alpha 1</fullName>
    </alternativeName>
    <alternativeName>
        <fullName evidence="10">Pyridine nucleotide transhydrogenase subunit alpha 1</fullName>
    </alternativeName>
</protein>
<dbReference type="GO" id="GO:0016491">
    <property type="term" value="F:oxidoreductase activity"/>
    <property type="evidence" value="ECO:0007669"/>
    <property type="project" value="InterPro"/>
</dbReference>
<evidence type="ECO:0000256" key="11">
    <source>
        <dbReference type="ARBA" id="ARBA00084087"/>
    </source>
</evidence>
<dbReference type="CDD" id="cd05304">
    <property type="entry name" value="Rubrum_tdh"/>
    <property type="match status" value="1"/>
</dbReference>
<keyword evidence="6" id="KW-1278">Translocase</keyword>
<organism evidence="14 15">
    <name type="scientific">Ralstonia wenshanensis</name>
    <dbReference type="NCBI Taxonomy" id="2842456"/>
    <lineage>
        <taxon>Bacteria</taxon>
        <taxon>Pseudomonadati</taxon>
        <taxon>Pseudomonadota</taxon>
        <taxon>Betaproteobacteria</taxon>
        <taxon>Burkholderiales</taxon>
        <taxon>Burkholderiaceae</taxon>
        <taxon>Ralstonia</taxon>
    </lineage>
</organism>
<dbReference type="GO" id="GO:0050661">
    <property type="term" value="F:NADP binding"/>
    <property type="evidence" value="ECO:0007669"/>
    <property type="project" value="TreeGrafter"/>
</dbReference>
<evidence type="ECO:0000313" key="15">
    <source>
        <dbReference type="Proteomes" id="UP001189915"/>
    </source>
</evidence>
<dbReference type="PANTHER" id="PTHR10160:SF19">
    <property type="entry name" value="PROTON-TRANSLOCATING NAD(P)(+) TRANSHYDROGENASE"/>
    <property type="match status" value="1"/>
</dbReference>
<proteinExistence type="inferred from homology"/>
<dbReference type="FunFam" id="3.40.50.720:FF:000188">
    <property type="entry name" value="NAD(P) transhydrogenase alpha subunit 1"/>
    <property type="match status" value="1"/>
</dbReference>
<evidence type="ECO:0000256" key="3">
    <source>
        <dbReference type="ARBA" id="ARBA00012943"/>
    </source>
</evidence>
<feature type="domain" description="Alanine dehydrogenase/pyridine nucleotide transhydrogenase N-terminal" evidence="13">
    <location>
        <begin position="4"/>
        <end position="136"/>
    </location>
</feature>
<evidence type="ECO:0000256" key="6">
    <source>
        <dbReference type="ARBA" id="ARBA00022967"/>
    </source>
</evidence>
<reference evidence="14 15" key="1">
    <citation type="submission" date="2023-07" db="EMBL/GenBank/DDBJ databases">
        <authorList>
            <person name="Peeters C."/>
        </authorList>
    </citation>
    <scope>NUCLEOTIDE SEQUENCE [LARGE SCALE GENOMIC DNA]</scope>
    <source>
        <strain evidence="14 15">LMG 18091</strain>
    </source>
</reference>
<gene>
    <name evidence="14" type="primary">pntAA_1</name>
    <name evidence="14" type="ORF">LMG18091_00520</name>
</gene>
<evidence type="ECO:0000256" key="8">
    <source>
        <dbReference type="ARBA" id="ARBA00048202"/>
    </source>
</evidence>
<dbReference type="Pfam" id="PF05222">
    <property type="entry name" value="AlaDh_PNT_N"/>
    <property type="match status" value="1"/>
</dbReference>
<dbReference type="InterPro" id="IPR007698">
    <property type="entry name" value="AlaDH/PNT_NAD(H)-bd"/>
</dbReference>
<evidence type="ECO:0000256" key="10">
    <source>
        <dbReference type="ARBA" id="ARBA00076996"/>
    </source>
</evidence>
<dbReference type="RefSeq" id="WP_316868459.1">
    <property type="nucleotide sequence ID" value="NZ_CATWAF010000001.1"/>
</dbReference>
<evidence type="ECO:0000256" key="5">
    <source>
        <dbReference type="ARBA" id="ARBA00022857"/>
    </source>
</evidence>
<dbReference type="AlphaFoldDB" id="A0AAD2AUU5"/>
<dbReference type="Proteomes" id="UP001189915">
    <property type="component" value="Unassembled WGS sequence"/>
</dbReference>
<keyword evidence="7" id="KW-0520">NAD</keyword>
<feature type="domain" description="Alanine dehydrogenase/pyridine nucleotide transhydrogenase NAD(H)-binding" evidence="12">
    <location>
        <begin position="145"/>
        <end position="319"/>
    </location>
</feature>
<dbReference type="SUPFAM" id="SSF52283">
    <property type="entry name" value="Formate/glycerate dehydrogenase catalytic domain-like"/>
    <property type="match status" value="1"/>
</dbReference>
<dbReference type="SUPFAM" id="SSF51735">
    <property type="entry name" value="NAD(P)-binding Rossmann-fold domains"/>
    <property type="match status" value="1"/>
</dbReference>
<accession>A0AAD2AUU5</accession>
<evidence type="ECO:0000256" key="4">
    <source>
        <dbReference type="ARBA" id="ARBA00022741"/>
    </source>
</evidence>
<evidence type="ECO:0000259" key="12">
    <source>
        <dbReference type="SMART" id="SM01002"/>
    </source>
</evidence>
<evidence type="ECO:0000256" key="2">
    <source>
        <dbReference type="ARBA" id="ARBA00005689"/>
    </source>
</evidence>
<dbReference type="EC" id="7.1.1.1" evidence="3"/>
<comment type="similarity">
    <text evidence="2">Belongs to the AlaDH/PNT family.</text>
</comment>
<evidence type="ECO:0000256" key="1">
    <source>
        <dbReference type="ARBA" id="ARBA00003943"/>
    </source>
</evidence>
<dbReference type="Gene3D" id="3.40.50.720">
    <property type="entry name" value="NAD(P)-binding Rossmann-like Domain"/>
    <property type="match status" value="2"/>
</dbReference>
<dbReference type="PROSITE" id="PS00837">
    <property type="entry name" value="ALADH_PNT_2"/>
    <property type="match status" value="1"/>
</dbReference>
<dbReference type="SMART" id="SM01003">
    <property type="entry name" value="AlaDh_PNT_N"/>
    <property type="match status" value="1"/>
</dbReference>
<keyword evidence="4" id="KW-0547">Nucleotide-binding</keyword>
<dbReference type="GO" id="GO:0008750">
    <property type="term" value="F:proton-translocating NAD(P)+ transhydrogenase activity"/>
    <property type="evidence" value="ECO:0007669"/>
    <property type="project" value="UniProtKB-EC"/>
</dbReference>
<dbReference type="GO" id="GO:0006740">
    <property type="term" value="P:NADPH regeneration"/>
    <property type="evidence" value="ECO:0007669"/>
    <property type="project" value="TreeGrafter"/>
</dbReference>
<dbReference type="PANTHER" id="PTHR10160">
    <property type="entry name" value="NAD(P) TRANSHYDROGENASE"/>
    <property type="match status" value="1"/>
</dbReference>
<name>A0AAD2AUU5_9RALS</name>
<evidence type="ECO:0000256" key="9">
    <source>
        <dbReference type="ARBA" id="ARBA00071353"/>
    </source>
</evidence>
<dbReference type="InterPro" id="IPR008143">
    <property type="entry name" value="Ala_DH/PNT_CS2"/>
</dbReference>
<dbReference type="SMART" id="SM01002">
    <property type="entry name" value="AlaDh_PNT_C"/>
    <property type="match status" value="1"/>
</dbReference>
<comment type="function">
    <text evidence="1">The transhydrogenation between NADH and NADP is coupled to respiration and ATP hydrolysis and functions as a proton pump across the membrane.</text>
</comment>
<dbReference type="InterPro" id="IPR007886">
    <property type="entry name" value="AlaDH/PNT_N"/>
</dbReference>
<dbReference type="GO" id="GO:0005886">
    <property type="term" value="C:plasma membrane"/>
    <property type="evidence" value="ECO:0007669"/>
    <property type="project" value="TreeGrafter"/>
</dbReference>
<evidence type="ECO:0000313" key="14">
    <source>
        <dbReference type="EMBL" id="CAJ0686117.1"/>
    </source>
</evidence>
<dbReference type="EMBL" id="CATWAF010000001">
    <property type="protein sequence ID" value="CAJ0686117.1"/>
    <property type="molecule type" value="Genomic_DNA"/>
</dbReference>
<comment type="catalytic activity">
    <reaction evidence="8">
        <text>NAD(+) + NADPH + H(+)(in) = NADH + NADP(+) + H(+)(out)</text>
        <dbReference type="Rhea" id="RHEA:47992"/>
        <dbReference type="ChEBI" id="CHEBI:15378"/>
        <dbReference type="ChEBI" id="CHEBI:57540"/>
        <dbReference type="ChEBI" id="CHEBI:57783"/>
        <dbReference type="ChEBI" id="CHEBI:57945"/>
        <dbReference type="ChEBI" id="CHEBI:58349"/>
        <dbReference type="EC" id="7.1.1.1"/>
    </reaction>
</comment>
<keyword evidence="15" id="KW-1185">Reference proteome</keyword>
<comment type="caution">
    <text evidence="14">The sequence shown here is derived from an EMBL/GenBank/DDBJ whole genome shotgun (WGS) entry which is preliminary data.</text>
</comment>
<sequence>MLIGIPLQTAEGETRVALTPETAKKLKAQGHVLRVQTGAGWRASIPDQAYEAAGCEMIDAAGAFGADLVLTVRPPAQEDLVRMRPGTALVGMLDPYDKAGLDRLAAAGLTSFALEAAPRTTRAQSMDVLSSQANVAGYKAVMMASDRYQRFFPMLMTAAGTVKAARMVILGVGVAGLQAIATAKRLGAVVEATDVRPAVKEQVESLGAKFIDVPCETDEEREAAEGVGGYARPMPASWLARQKVEVAKRVAQADIVISTALIPGRAAPVLVTEEMVQAMKPGSVIIDIAAGRGSDGVSGNCTLTEAGKTVVKHGVSIVGETNLPGLVAADASALYARNVLEFLKLIVGKDGANGGLAIDESDDIVAACLVTRGGAVLRT</sequence>
<evidence type="ECO:0000256" key="7">
    <source>
        <dbReference type="ARBA" id="ARBA00023027"/>
    </source>
</evidence>